<dbReference type="GO" id="GO:0004045">
    <property type="term" value="F:peptidyl-tRNA hydrolase activity"/>
    <property type="evidence" value="ECO:0007669"/>
    <property type="project" value="UniProtKB-EC"/>
</dbReference>
<proteinExistence type="inferred from homology"/>
<keyword evidence="2 5" id="KW-0378">Hydrolase</keyword>
<accession>A0A2H8TDP5</accession>
<dbReference type="PANTHER" id="PTHR12649">
    <property type="entry name" value="PEPTIDYL-TRNA HYDROLASE 2"/>
    <property type="match status" value="1"/>
</dbReference>
<evidence type="ECO:0000256" key="1">
    <source>
        <dbReference type="ARBA" id="ARBA00013260"/>
    </source>
</evidence>
<dbReference type="PANTHER" id="PTHR12649:SF11">
    <property type="entry name" value="PEPTIDYL-TRNA HYDROLASE 2, MITOCHONDRIAL"/>
    <property type="match status" value="1"/>
</dbReference>
<dbReference type="NCBIfam" id="TIGR00283">
    <property type="entry name" value="arch_pth2"/>
    <property type="match status" value="1"/>
</dbReference>
<dbReference type="OrthoDB" id="1733656at2759"/>
<reference evidence="5" key="1">
    <citation type="submission" date="2017-10" db="EMBL/GenBank/DDBJ databases">
        <title>Transcriptome Assembly of Sugarcane Aphid Adults.</title>
        <authorList>
            <person name="Scully E.D."/>
            <person name="Palmer N.A."/>
            <person name="Geib S.M."/>
            <person name="Sarath G."/>
            <person name="Sattler S.E."/>
        </authorList>
    </citation>
    <scope>NUCLEOTIDE SEQUENCE</scope>
    <source>
        <tissue evidence="5">Whole body</tissue>
    </source>
</reference>
<comment type="catalytic activity">
    <reaction evidence="4">
        <text>an N-acyl-L-alpha-aminoacyl-tRNA + H2O = an N-acyl-L-amino acid + a tRNA + H(+)</text>
        <dbReference type="Rhea" id="RHEA:54448"/>
        <dbReference type="Rhea" id="RHEA-COMP:10123"/>
        <dbReference type="Rhea" id="RHEA-COMP:13883"/>
        <dbReference type="ChEBI" id="CHEBI:15377"/>
        <dbReference type="ChEBI" id="CHEBI:15378"/>
        <dbReference type="ChEBI" id="CHEBI:59874"/>
        <dbReference type="ChEBI" id="CHEBI:78442"/>
        <dbReference type="ChEBI" id="CHEBI:138191"/>
        <dbReference type="EC" id="3.1.1.29"/>
    </reaction>
</comment>
<sequence>MFDISNHEFITPFVVGLLIGTGASYGYRNIRPLLSGPLNTLSLHNKLVLVVRNDLGMTKGKIAAQCSHASVECYKAAMQHKPQMAKMWLMTGQKKVVVSIKSGSKGLEELSKVAKSHKVLSCIVYDAGATQVKSGTPTVIGIGPANSDVIDQITGHLKLI</sequence>
<evidence type="ECO:0000256" key="4">
    <source>
        <dbReference type="ARBA" id="ARBA00048707"/>
    </source>
</evidence>
<dbReference type="EC" id="3.1.1.29" evidence="1"/>
<dbReference type="Pfam" id="PF01981">
    <property type="entry name" value="PTH2"/>
    <property type="match status" value="1"/>
</dbReference>
<dbReference type="SUPFAM" id="SSF102462">
    <property type="entry name" value="Peptidyl-tRNA hydrolase II"/>
    <property type="match status" value="1"/>
</dbReference>
<dbReference type="InterPro" id="IPR002833">
    <property type="entry name" value="PTH2"/>
</dbReference>
<dbReference type="FunFam" id="3.40.1490.10:FF:000001">
    <property type="entry name" value="Peptidyl-tRNA hydrolase 2"/>
    <property type="match status" value="1"/>
</dbReference>
<evidence type="ECO:0000256" key="2">
    <source>
        <dbReference type="ARBA" id="ARBA00022801"/>
    </source>
</evidence>
<evidence type="ECO:0000313" key="5">
    <source>
        <dbReference type="EMBL" id="MBW12190.1"/>
    </source>
</evidence>
<name>A0A2H8TDP5_9HEMI</name>
<dbReference type="NCBIfam" id="NF003314">
    <property type="entry name" value="PRK04322.1"/>
    <property type="match status" value="1"/>
</dbReference>
<comment type="similarity">
    <text evidence="3">Belongs to the PTH2 family.</text>
</comment>
<protein>
    <recommendedName>
        <fullName evidence="1">peptidyl-tRNA hydrolase</fullName>
        <ecNumber evidence="1">3.1.1.29</ecNumber>
    </recommendedName>
</protein>
<dbReference type="InterPro" id="IPR023476">
    <property type="entry name" value="Pep_tRNA_hydro_II_dom_sf"/>
</dbReference>
<gene>
    <name evidence="5" type="primary">PTRH2</name>
</gene>
<evidence type="ECO:0000256" key="3">
    <source>
        <dbReference type="ARBA" id="ARBA00038050"/>
    </source>
</evidence>
<dbReference type="CDD" id="cd02430">
    <property type="entry name" value="PTH2"/>
    <property type="match status" value="1"/>
</dbReference>
<dbReference type="AlphaFoldDB" id="A0A2H8TDP5"/>
<organism evidence="5">
    <name type="scientific">Melanaphis sacchari</name>
    <dbReference type="NCBI Taxonomy" id="742174"/>
    <lineage>
        <taxon>Eukaryota</taxon>
        <taxon>Metazoa</taxon>
        <taxon>Ecdysozoa</taxon>
        <taxon>Arthropoda</taxon>
        <taxon>Hexapoda</taxon>
        <taxon>Insecta</taxon>
        <taxon>Pterygota</taxon>
        <taxon>Neoptera</taxon>
        <taxon>Paraneoptera</taxon>
        <taxon>Hemiptera</taxon>
        <taxon>Sternorrhyncha</taxon>
        <taxon>Aphidomorpha</taxon>
        <taxon>Aphidoidea</taxon>
        <taxon>Aphididae</taxon>
        <taxon>Aphidini</taxon>
        <taxon>Melanaphis</taxon>
    </lineage>
</organism>
<dbReference type="EMBL" id="GFXV01000385">
    <property type="protein sequence ID" value="MBW12190.1"/>
    <property type="molecule type" value="Transcribed_RNA"/>
</dbReference>
<dbReference type="GO" id="GO:0005829">
    <property type="term" value="C:cytosol"/>
    <property type="evidence" value="ECO:0007669"/>
    <property type="project" value="TreeGrafter"/>
</dbReference>
<dbReference type="Gene3D" id="3.40.1490.10">
    <property type="entry name" value="Bit1"/>
    <property type="match status" value="1"/>
</dbReference>